<keyword evidence="10" id="KW-1185">Reference proteome</keyword>
<evidence type="ECO:0000256" key="2">
    <source>
        <dbReference type="ARBA" id="ARBA00022448"/>
    </source>
</evidence>
<feature type="transmembrane region" description="Helical" evidence="7">
    <location>
        <begin position="104"/>
        <end position="126"/>
    </location>
</feature>
<comment type="subcellular location">
    <subcellularLocation>
        <location evidence="1 7">Cell membrane</location>
        <topology evidence="1 7">Multi-pass membrane protein</topology>
    </subcellularLocation>
</comment>
<feature type="transmembrane region" description="Helical" evidence="7">
    <location>
        <begin position="12"/>
        <end position="30"/>
    </location>
</feature>
<dbReference type="GO" id="GO:0055085">
    <property type="term" value="P:transmembrane transport"/>
    <property type="evidence" value="ECO:0007669"/>
    <property type="project" value="InterPro"/>
</dbReference>
<evidence type="ECO:0000313" key="9">
    <source>
        <dbReference type="EMBL" id="BAU94321.1"/>
    </source>
</evidence>
<comment type="similarity">
    <text evidence="7">Belongs to the binding-protein-dependent transport system permease family.</text>
</comment>
<feature type="transmembrane region" description="Helical" evidence="7">
    <location>
        <begin position="230"/>
        <end position="256"/>
    </location>
</feature>
<dbReference type="Proteomes" id="UP000218244">
    <property type="component" value="Chromosome"/>
</dbReference>
<sequence>MARFVALRIGQAVLVTWVAYTAAFFLLYALPSDPISLLLGPDAVDVSPEERAALAAQYGFDQPLIQQYFHALFNLFRGDLGYSVQMGGAVSAILGEALGSTIQLAALGLVFAVVFGLGIAVAATYFQNPWLRQTLLSLPSLSVSIPAFWFGLLLIQVFSFRLQWFPAFSATGFESMILPAITLALPTSAMIAQVFARSLNTALHEPYSATAFAKGAPRIRVVLHHASRNALLPMLTITGLVVGQLLSGTVVTETVFSRPGLGRVIATAVSGQDIPVVLGAVLVGAVLYSGTNLIVDLLYPVFDPRQRARLGERGGGKRRQAIPAPVFKRRKDKAHDFSDYSV</sequence>
<name>A0A160PP31_9CORY</name>
<evidence type="ECO:0000259" key="8">
    <source>
        <dbReference type="PROSITE" id="PS50928"/>
    </source>
</evidence>
<evidence type="ECO:0000313" key="10">
    <source>
        <dbReference type="Proteomes" id="UP000218244"/>
    </source>
</evidence>
<keyword evidence="2 7" id="KW-0813">Transport</keyword>
<feature type="transmembrane region" description="Helical" evidence="7">
    <location>
        <begin position="176"/>
        <end position="196"/>
    </location>
</feature>
<keyword evidence="3" id="KW-1003">Cell membrane</keyword>
<dbReference type="EMBL" id="AP017369">
    <property type="protein sequence ID" value="BAU94321.1"/>
    <property type="molecule type" value="Genomic_DNA"/>
</dbReference>
<organism evidence="9 10">
    <name type="scientific">Corynebacterium suranareeae</name>
    <dbReference type="NCBI Taxonomy" id="2506452"/>
    <lineage>
        <taxon>Bacteria</taxon>
        <taxon>Bacillati</taxon>
        <taxon>Actinomycetota</taxon>
        <taxon>Actinomycetes</taxon>
        <taxon>Mycobacteriales</taxon>
        <taxon>Corynebacteriaceae</taxon>
        <taxon>Corynebacterium</taxon>
    </lineage>
</organism>
<accession>A0A160PP31</accession>
<gene>
    <name evidence="9" type="ORF">N24_0059</name>
</gene>
<feature type="transmembrane region" description="Helical" evidence="7">
    <location>
        <begin position="138"/>
        <end position="164"/>
    </location>
</feature>
<dbReference type="PANTHER" id="PTHR43163:SF6">
    <property type="entry name" value="DIPEPTIDE TRANSPORT SYSTEM PERMEASE PROTEIN DPPB-RELATED"/>
    <property type="match status" value="1"/>
</dbReference>
<evidence type="ECO:0000256" key="4">
    <source>
        <dbReference type="ARBA" id="ARBA00022692"/>
    </source>
</evidence>
<dbReference type="InterPro" id="IPR035906">
    <property type="entry name" value="MetI-like_sf"/>
</dbReference>
<evidence type="ECO:0000256" key="3">
    <source>
        <dbReference type="ARBA" id="ARBA00022475"/>
    </source>
</evidence>
<dbReference type="AlphaFoldDB" id="A0A160PP31"/>
<dbReference type="Gene3D" id="1.10.3720.10">
    <property type="entry name" value="MetI-like"/>
    <property type="match status" value="1"/>
</dbReference>
<reference evidence="9 10" key="1">
    <citation type="submission" date="2016-02" db="EMBL/GenBank/DDBJ databases">
        <title>Corynebacterium glutamicum N24 whole genome sequencing project.</title>
        <authorList>
            <person name="Matsutani M."/>
            <person name="Nangtapong N."/>
            <person name="Yakushi T."/>
            <person name="Matsushita K."/>
        </authorList>
    </citation>
    <scope>NUCLEOTIDE SEQUENCE [LARGE SCALE GENOMIC DNA]</scope>
    <source>
        <strain evidence="9 10">N24</strain>
    </source>
</reference>
<dbReference type="Pfam" id="PF00528">
    <property type="entry name" value="BPD_transp_1"/>
    <property type="match status" value="1"/>
</dbReference>
<keyword evidence="6 7" id="KW-0472">Membrane</keyword>
<proteinExistence type="inferred from homology"/>
<evidence type="ECO:0000256" key="6">
    <source>
        <dbReference type="ARBA" id="ARBA00023136"/>
    </source>
</evidence>
<dbReference type="SUPFAM" id="SSF161098">
    <property type="entry name" value="MetI-like"/>
    <property type="match status" value="1"/>
</dbReference>
<dbReference type="PANTHER" id="PTHR43163">
    <property type="entry name" value="DIPEPTIDE TRANSPORT SYSTEM PERMEASE PROTEIN DPPB-RELATED"/>
    <property type="match status" value="1"/>
</dbReference>
<feature type="domain" description="ABC transmembrane type-1" evidence="8">
    <location>
        <begin position="98"/>
        <end position="299"/>
    </location>
</feature>
<evidence type="ECO:0000256" key="5">
    <source>
        <dbReference type="ARBA" id="ARBA00022989"/>
    </source>
</evidence>
<dbReference type="RefSeq" id="WP_231910767.1">
    <property type="nucleotide sequence ID" value="NZ_AP017369.1"/>
</dbReference>
<dbReference type="GO" id="GO:0005886">
    <property type="term" value="C:plasma membrane"/>
    <property type="evidence" value="ECO:0007669"/>
    <property type="project" value="UniProtKB-SubCell"/>
</dbReference>
<dbReference type="InterPro" id="IPR045621">
    <property type="entry name" value="BPD_transp_1_N"/>
</dbReference>
<dbReference type="CDD" id="cd06261">
    <property type="entry name" value="TM_PBP2"/>
    <property type="match status" value="1"/>
</dbReference>
<dbReference type="InterPro" id="IPR000515">
    <property type="entry name" value="MetI-like"/>
</dbReference>
<dbReference type="PROSITE" id="PS50928">
    <property type="entry name" value="ABC_TM1"/>
    <property type="match status" value="1"/>
</dbReference>
<keyword evidence="5 7" id="KW-1133">Transmembrane helix</keyword>
<protein>
    <submittedName>
        <fullName evidence="9">Dipeptide ABC transporter permease</fullName>
    </submittedName>
</protein>
<dbReference type="Pfam" id="PF19300">
    <property type="entry name" value="BPD_transp_1_N"/>
    <property type="match status" value="1"/>
</dbReference>
<feature type="transmembrane region" description="Helical" evidence="7">
    <location>
        <begin position="276"/>
        <end position="299"/>
    </location>
</feature>
<dbReference type="KEGG" id="csur:N24_0059"/>
<keyword evidence="4 7" id="KW-0812">Transmembrane</keyword>
<evidence type="ECO:0000256" key="1">
    <source>
        <dbReference type="ARBA" id="ARBA00004651"/>
    </source>
</evidence>
<evidence type="ECO:0000256" key="7">
    <source>
        <dbReference type="RuleBase" id="RU363032"/>
    </source>
</evidence>